<evidence type="ECO:0000256" key="1">
    <source>
        <dbReference type="SAM" id="MobiDB-lite"/>
    </source>
</evidence>
<dbReference type="Proteomes" id="UP000827092">
    <property type="component" value="Unassembled WGS sequence"/>
</dbReference>
<name>A0AAV6TDY1_9ARAC</name>
<feature type="region of interest" description="Disordered" evidence="1">
    <location>
        <begin position="23"/>
        <end position="50"/>
    </location>
</feature>
<feature type="compositionally biased region" description="Basic and acidic residues" evidence="1">
    <location>
        <begin position="29"/>
        <end position="40"/>
    </location>
</feature>
<evidence type="ECO:0000313" key="3">
    <source>
        <dbReference type="Proteomes" id="UP000827092"/>
    </source>
</evidence>
<dbReference type="AlphaFoldDB" id="A0AAV6TDY1"/>
<sequence>MRNRHRGQETRCILRETASLISATTAQYPRDDDLLQRKDNSSPGPPLDVSEFGYAFNRTWSRNDLSP</sequence>
<evidence type="ECO:0000313" key="2">
    <source>
        <dbReference type="EMBL" id="KAG8156081.1"/>
    </source>
</evidence>
<dbReference type="EMBL" id="JAFNEN010006337">
    <property type="protein sequence ID" value="KAG8156081.1"/>
    <property type="molecule type" value="Genomic_DNA"/>
</dbReference>
<keyword evidence="3" id="KW-1185">Reference proteome</keyword>
<protein>
    <submittedName>
        <fullName evidence="2">Uncharacterized protein</fullName>
    </submittedName>
</protein>
<comment type="caution">
    <text evidence="2">The sequence shown here is derived from an EMBL/GenBank/DDBJ whole genome shotgun (WGS) entry which is preliminary data.</text>
</comment>
<accession>A0AAV6TDY1</accession>
<gene>
    <name evidence="2" type="ORF">JTE90_016407</name>
</gene>
<reference evidence="2 3" key="1">
    <citation type="journal article" date="2022" name="Nat. Ecol. Evol.">
        <title>A masculinizing supergene underlies an exaggerated male reproductive morph in a spider.</title>
        <authorList>
            <person name="Hendrickx F."/>
            <person name="De Corte Z."/>
            <person name="Sonet G."/>
            <person name="Van Belleghem S.M."/>
            <person name="Kostlbacher S."/>
            <person name="Vangestel C."/>
        </authorList>
    </citation>
    <scope>NUCLEOTIDE SEQUENCE [LARGE SCALE GENOMIC DNA]</scope>
    <source>
        <strain evidence="2">W744_W776</strain>
    </source>
</reference>
<proteinExistence type="predicted"/>
<organism evidence="2 3">
    <name type="scientific">Oedothorax gibbosus</name>
    <dbReference type="NCBI Taxonomy" id="931172"/>
    <lineage>
        <taxon>Eukaryota</taxon>
        <taxon>Metazoa</taxon>
        <taxon>Ecdysozoa</taxon>
        <taxon>Arthropoda</taxon>
        <taxon>Chelicerata</taxon>
        <taxon>Arachnida</taxon>
        <taxon>Araneae</taxon>
        <taxon>Araneomorphae</taxon>
        <taxon>Entelegynae</taxon>
        <taxon>Araneoidea</taxon>
        <taxon>Linyphiidae</taxon>
        <taxon>Erigoninae</taxon>
        <taxon>Oedothorax</taxon>
    </lineage>
</organism>